<organism evidence="2 3">
    <name type="scientific">Rhizoclosmatium globosum</name>
    <dbReference type="NCBI Taxonomy" id="329046"/>
    <lineage>
        <taxon>Eukaryota</taxon>
        <taxon>Fungi</taxon>
        <taxon>Fungi incertae sedis</taxon>
        <taxon>Chytridiomycota</taxon>
        <taxon>Chytridiomycota incertae sedis</taxon>
        <taxon>Chytridiomycetes</taxon>
        <taxon>Chytridiales</taxon>
        <taxon>Chytriomycetaceae</taxon>
        <taxon>Rhizoclosmatium</taxon>
    </lineage>
</organism>
<feature type="region of interest" description="Disordered" evidence="1">
    <location>
        <begin position="323"/>
        <end position="361"/>
    </location>
</feature>
<dbReference type="EMBL" id="MCGO01000036">
    <property type="protein sequence ID" value="ORY40280.1"/>
    <property type="molecule type" value="Genomic_DNA"/>
</dbReference>
<evidence type="ECO:0000313" key="2">
    <source>
        <dbReference type="EMBL" id="ORY40280.1"/>
    </source>
</evidence>
<name>A0A1Y2BZU0_9FUNG</name>
<proteinExistence type="predicted"/>
<evidence type="ECO:0000313" key="3">
    <source>
        <dbReference type="Proteomes" id="UP000193642"/>
    </source>
</evidence>
<gene>
    <name evidence="2" type="ORF">BCR33DRAFT_768236</name>
</gene>
<protein>
    <submittedName>
        <fullName evidence="2">Uncharacterized protein</fullName>
    </submittedName>
</protein>
<keyword evidence="3" id="KW-1185">Reference proteome</keyword>
<reference evidence="2 3" key="1">
    <citation type="submission" date="2016-07" db="EMBL/GenBank/DDBJ databases">
        <title>Pervasive Adenine N6-methylation of Active Genes in Fungi.</title>
        <authorList>
            <consortium name="DOE Joint Genome Institute"/>
            <person name="Mondo S.J."/>
            <person name="Dannebaum R.O."/>
            <person name="Kuo R.C."/>
            <person name="Labutti K."/>
            <person name="Haridas S."/>
            <person name="Kuo A."/>
            <person name="Salamov A."/>
            <person name="Ahrendt S.R."/>
            <person name="Lipzen A."/>
            <person name="Sullivan W."/>
            <person name="Andreopoulos W.B."/>
            <person name="Clum A."/>
            <person name="Lindquist E."/>
            <person name="Daum C."/>
            <person name="Ramamoorthy G.K."/>
            <person name="Gryganskyi A."/>
            <person name="Culley D."/>
            <person name="Magnuson J.K."/>
            <person name="James T.Y."/>
            <person name="O'Malley M.A."/>
            <person name="Stajich J.E."/>
            <person name="Spatafora J.W."/>
            <person name="Visel A."/>
            <person name="Grigoriev I.V."/>
        </authorList>
    </citation>
    <scope>NUCLEOTIDE SEQUENCE [LARGE SCALE GENOMIC DNA]</scope>
    <source>
        <strain evidence="2 3">JEL800</strain>
    </source>
</reference>
<dbReference type="Proteomes" id="UP000193642">
    <property type="component" value="Unassembled WGS sequence"/>
</dbReference>
<sequence length="375" mass="42476">MGTVYISSMLWSTCEIRIEGAEKKAIEGKLKVNRPTIRTIQPFSFTELFDVVLGEITIVTLSYNDEDKVYTSQLNLIATNKIVEILVTQNGELIVHPSYYEMCIESNYQYDCGIKIREESNLISYFDLRADSARIIPLAAPAGRIYIEVLQYPFINQNGQEKDETNKTTTLSEAVARTSDKPYNSNNSNNKVIVVDQDGNASLGNITTTNLISSRLNFDTIALYQYFKYNKDSPSKSLFCCNLPEKYAALIYTRLKNNYSKAEPRVQVYALQALAEMYRHGLYVTQSIENYKYYNKEALKVATKEQFSDYLSLEQKAQGETIGNILPPNETAQGETIGNSLPPKETAQGETIGNSLSPEGYEQILRHIRERQKKA</sequence>
<dbReference type="AlphaFoldDB" id="A0A1Y2BZU0"/>
<feature type="compositionally biased region" description="Polar residues" evidence="1">
    <location>
        <begin position="348"/>
        <end position="357"/>
    </location>
</feature>
<accession>A0A1Y2BZU0</accession>
<comment type="caution">
    <text evidence="2">The sequence shown here is derived from an EMBL/GenBank/DDBJ whole genome shotgun (WGS) entry which is preliminary data.</text>
</comment>
<feature type="compositionally biased region" description="Polar residues" evidence="1">
    <location>
        <begin position="330"/>
        <end position="339"/>
    </location>
</feature>
<evidence type="ECO:0000256" key="1">
    <source>
        <dbReference type="SAM" id="MobiDB-lite"/>
    </source>
</evidence>